<sequence length="382" mass="40803">MASRSTVSDWLALVLAPGLGTRRFAELSEYFDSPSGWIEASDRDLLNAGLNRNQIRALHHPDPETMQRCLDWLAPEDHHLITLEDDYYPPLLRDIADPPPALFVAGQPDCLLSPQLAIVGSRNATAGGLDHARSFAATLASAGLVITSGLAAGVDGNAHAACLDAGGRTVAVAGTGLDRVYPARHRDLAQRIVRQGALVSTFPPGTEPRAGHFPARNRLISGMSLGTLVVEAGQRSGSLITARLASEQGREVFAIPGSVHNPLARGCHRLIREGAKLIETAEEVLEELRPLAGQLGLALAARLATNPDEGLDSERAAPHVKLDEEQRRLLDAIGYDPTPVDEIIRRTQLTTAAVSSMLLLLELDGHVTAHAGGRYSRTHQGP</sequence>
<dbReference type="InterPro" id="IPR003488">
    <property type="entry name" value="DprA"/>
</dbReference>
<dbReference type="SUPFAM" id="SSF102405">
    <property type="entry name" value="MCP/YpsA-like"/>
    <property type="match status" value="1"/>
</dbReference>
<feature type="domain" description="Smf/DprA SLOG" evidence="2">
    <location>
        <begin position="80"/>
        <end position="288"/>
    </location>
</feature>
<accession>A0A845V0Z9</accession>
<evidence type="ECO:0000256" key="1">
    <source>
        <dbReference type="ARBA" id="ARBA00006525"/>
    </source>
</evidence>
<dbReference type="InterPro" id="IPR036388">
    <property type="entry name" value="WH-like_DNA-bd_sf"/>
</dbReference>
<dbReference type="EMBL" id="JAAGSC010000041">
    <property type="protein sequence ID" value="NDY95890.1"/>
    <property type="molecule type" value="Genomic_DNA"/>
</dbReference>
<dbReference type="PANTHER" id="PTHR43022">
    <property type="entry name" value="PROTEIN SMF"/>
    <property type="match status" value="1"/>
</dbReference>
<evidence type="ECO:0000313" key="5">
    <source>
        <dbReference type="Proteomes" id="UP000484885"/>
    </source>
</evidence>
<organism evidence="4 5">
    <name type="scientific">Wenzhouxiangella limi</name>
    <dbReference type="NCBI Taxonomy" id="2707351"/>
    <lineage>
        <taxon>Bacteria</taxon>
        <taxon>Pseudomonadati</taxon>
        <taxon>Pseudomonadota</taxon>
        <taxon>Gammaproteobacteria</taxon>
        <taxon>Chromatiales</taxon>
        <taxon>Wenzhouxiangellaceae</taxon>
        <taxon>Wenzhouxiangella</taxon>
    </lineage>
</organism>
<dbReference type="Proteomes" id="UP000484885">
    <property type="component" value="Unassembled WGS sequence"/>
</dbReference>
<dbReference type="PANTHER" id="PTHR43022:SF1">
    <property type="entry name" value="PROTEIN SMF"/>
    <property type="match status" value="1"/>
</dbReference>
<comment type="caution">
    <text evidence="4">The sequence shown here is derived from an EMBL/GenBank/DDBJ whole genome shotgun (WGS) entry which is preliminary data.</text>
</comment>
<name>A0A845V0Z9_9GAMM</name>
<keyword evidence="5" id="KW-1185">Reference proteome</keyword>
<evidence type="ECO:0000259" key="3">
    <source>
        <dbReference type="Pfam" id="PF17782"/>
    </source>
</evidence>
<proteinExistence type="inferred from homology"/>
<dbReference type="GO" id="GO:0009294">
    <property type="term" value="P:DNA-mediated transformation"/>
    <property type="evidence" value="ECO:0007669"/>
    <property type="project" value="InterPro"/>
</dbReference>
<gene>
    <name evidence="4" type="primary">dprA</name>
    <name evidence="4" type="ORF">G3I74_09130</name>
</gene>
<dbReference type="Pfam" id="PF17782">
    <property type="entry name" value="WHD_DprA"/>
    <property type="match status" value="1"/>
</dbReference>
<dbReference type="InterPro" id="IPR057666">
    <property type="entry name" value="DrpA_SLOG"/>
</dbReference>
<feature type="domain" description="DprA winged helix" evidence="3">
    <location>
        <begin position="315"/>
        <end position="373"/>
    </location>
</feature>
<comment type="similarity">
    <text evidence="1">Belongs to the DprA/Smf family.</text>
</comment>
<dbReference type="InterPro" id="IPR041614">
    <property type="entry name" value="DprA_WH"/>
</dbReference>
<reference evidence="4 5" key="1">
    <citation type="submission" date="2020-02" db="EMBL/GenBank/DDBJ databases">
        <authorList>
            <person name="Zhang X.-Y."/>
        </authorList>
    </citation>
    <scope>NUCLEOTIDE SEQUENCE [LARGE SCALE GENOMIC DNA]</scope>
    <source>
        <strain evidence="4 5">C33</strain>
    </source>
</reference>
<dbReference type="Gene3D" id="3.40.50.450">
    <property type="match status" value="1"/>
</dbReference>
<dbReference type="NCBIfam" id="TIGR00732">
    <property type="entry name" value="dprA"/>
    <property type="match status" value="1"/>
</dbReference>
<dbReference type="AlphaFoldDB" id="A0A845V0Z9"/>
<protein>
    <submittedName>
        <fullName evidence="4">DNA-protecting protein DprA</fullName>
    </submittedName>
</protein>
<dbReference type="Gene3D" id="1.10.10.10">
    <property type="entry name" value="Winged helix-like DNA-binding domain superfamily/Winged helix DNA-binding domain"/>
    <property type="match status" value="1"/>
</dbReference>
<dbReference type="Pfam" id="PF02481">
    <property type="entry name" value="DNA_processg_A"/>
    <property type="match status" value="1"/>
</dbReference>
<evidence type="ECO:0000259" key="2">
    <source>
        <dbReference type="Pfam" id="PF02481"/>
    </source>
</evidence>
<evidence type="ECO:0000313" key="4">
    <source>
        <dbReference type="EMBL" id="NDY95890.1"/>
    </source>
</evidence>
<dbReference type="RefSeq" id="WP_164211286.1">
    <property type="nucleotide sequence ID" value="NZ_JAAGSC010000041.1"/>
</dbReference>